<dbReference type="InterPro" id="IPR023165">
    <property type="entry name" value="rRNA_Ade_diMease-like_C"/>
</dbReference>
<dbReference type="GO" id="GO:0005759">
    <property type="term" value="C:mitochondrial matrix"/>
    <property type="evidence" value="ECO:0007669"/>
    <property type="project" value="TreeGrafter"/>
</dbReference>
<dbReference type="PROSITE" id="PS51689">
    <property type="entry name" value="SAM_RNA_A_N6_MT"/>
    <property type="match status" value="1"/>
</dbReference>
<evidence type="ECO:0000313" key="15">
    <source>
        <dbReference type="Proteomes" id="UP000275408"/>
    </source>
</evidence>
<dbReference type="Gene3D" id="1.10.8.100">
    <property type="entry name" value="Ribosomal RNA adenine dimethylase-like, domain 2"/>
    <property type="match status" value="1"/>
</dbReference>
<evidence type="ECO:0000259" key="13">
    <source>
        <dbReference type="SMART" id="SM00650"/>
    </source>
</evidence>
<keyword evidence="8" id="KW-0805">Transcription regulation</keyword>
<dbReference type="InterPro" id="IPR001737">
    <property type="entry name" value="KsgA/Erm"/>
</dbReference>
<evidence type="ECO:0000256" key="9">
    <source>
        <dbReference type="ARBA" id="ARBA00023128"/>
    </source>
</evidence>
<protein>
    <recommendedName>
        <fullName evidence="12">rRNA adenine N(6)-methyltransferase</fullName>
        <ecNumber evidence="12">2.1.1.-</ecNumber>
    </recommendedName>
</protein>
<comment type="caution">
    <text evidence="14">The sequence shown here is derived from an EMBL/GenBank/DDBJ whole genome shotgun (WGS) entry which is preliminary data.</text>
</comment>
<evidence type="ECO:0000256" key="7">
    <source>
        <dbReference type="ARBA" id="ARBA00022946"/>
    </source>
</evidence>
<dbReference type="GO" id="GO:0000179">
    <property type="term" value="F:rRNA (adenine-N6,N6-)-dimethyltransferase activity"/>
    <property type="evidence" value="ECO:0007669"/>
    <property type="project" value="UniProtKB-UniRule"/>
</dbReference>
<evidence type="ECO:0000256" key="8">
    <source>
        <dbReference type="ARBA" id="ARBA00023015"/>
    </source>
</evidence>
<evidence type="ECO:0000256" key="1">
    <source>
        <dbReference type="ARBA" id="ARBA00004173"/>
    </source>
</evidence>
<comment type="similarity">
    <text evidence="11 12">Belongs to the class I-like SAM-binding methyltransferase superfamily. rRNA adenine N(6)-methyltransferase family.</text>
</comment>
<dbReference type="SMART" id="SM00650">
    <property type="entry name" value="rADc"/>
    <property type="match status" value="1"/>
</dbReference>
<feature type="binding site" evidence="11">
    <location>
        <position position="51"/>
    </location>
    <ligand>
        <name>S-adenosyl-L-methionine</name>
        <dbReference type="ChEBI" id="CHEBI:59789"/>
    </ligand>
</feature>
<dbReference type="EMBL" id="RCHS01003501">
    <property type="protein sequence ID" value="RMX41338.1"/>
    <property type="molecule type" value="Genomic_DNA"/>
</dbReference>
<dbReference type="GO" id="GO:0003723">
    <property type="term" value="F:RNA binding"/>
    <property type="evidence" value="ECO:0007669"/>
    <property type="project" value="UniProtKB-UniRule"/>
</dbReference>
<dbReference type="OMA" id="IFEVPWT"/>
<feature type="binding site" evidence="11">
    <location>
        <position position="126"/>
    </location>
    <ligand>
        <name>S-adenosyl-L-methionine</name>
        <dbReference type="ChEBI" id="CHEBI:59789"/>
    </ligand>
</feature>
<keyword evidence="3 11" id="KW-0489">Methyltransferase</keyword>
<keyword evidence="15" id="KW-1185">Reference proteome</keyword>
<accession>A0A3M6TJ88</accession>
<evidence type="ECO:0000256" key="3">
    <source>
        <dbReference type="ARBA" id="ARBA00022603"/>
    </source>
</evidence>
<dbReference type="AlphaFoldDB" id="A0A3M6TJ88"/>
<keyword evidence="4 11" id="KW-0808">Transferase</keyword>
<gene>
    <name evidence="14" type="ORF">pdam_00012788</name>
</gene>
<reference evidence="14 15" key="1">
    <citation type="journal article" date="2018" name="Sci. Rep.">
        <title>Comparative analysis of the Pocillopora damicornis genome highlights role of immune system in coral evolution.</title>
        <authorList>
            <person name="Cunning R."/>
            <person name="Bay R.A."/>
            <person name="Gillette P."/>
            <person name="Baker A.C."/>
            <person name="Traylor-Knowles N."/>
        </authorList>
    </citation>
    <scope>NUCLEOTIDE SEQUENCE [LARGE SCALE GENOMIC DNA]</scope>
    <source>
        <strain evidence="14">RSMAS</strain>
        <tissue evidence="14">Whole animal</tissue>
    </source>
</reference>
<proteinExistence type="inferred from homology"/>
<dbReference type="PANTHER" id="PTHR11727">
    <property type="entry name" value="DIMETHYLADENOSINE TRANSFERASE"/>
    <property type="match status" value="1"/>
</dbReference>
<evidence type="ECO:0000256" key="10">
    <source>
        <dbReference type="ARBA" id="ARBA00023163"/>
    </source>
</evidence>
<dbReference type="GO" id="GO:0034246">
    <property type="term" value="F:mitochondrial transcription factor activity"/>
    <property type="evidence" value="ECO:0007669"/>
    <property type="project" value="TreeGrafter"/>
</dbReference>
<feature type="binding site" evidence="11">
    <location>
        <position position="49"/>
    </location>
    <ligand>
        <name>S-adenosyl-L-methionine</name>
        <dbReference type="ChEBI" id="CHEBI:59789"/>
    </ligand>
</feature>
<feature type="binding site" evidence="11">
    <location>
        <position position="98"/>
    </location>
    <ligand>
        <name>S-adenosyl-L-methionine</name>
        <dbReference type="ChEBI" id="CHEBI:59789"/>
    </ligand>
</feature>
<keyword evidence="9" id="KW-0496">Mitochondrion</keyword>
<name>A0A3M6TJ88_POCDA</name>
<dbReference type="SUPFAM" id="SSF53335">
    <property type="entry name" value="S-adenosyl-L-methionine-dependent methyltransferases"/>
    <property type="match status" value="1"/>
</dbReference>
<dbReference type="InterPro" id="IPR020598">
    <property type="entry name" value="rRNA_Ade_methylase_Trfase_N"/>
</dbReference>
<keyword evidence="10" id="KW-0804">Transcription</keyword>
<evidence type="ECO:0000256" key="12">
    <source>
        <dbReference type="RuleBase" id="RU362106"/>
    </source>
</evidence>
<dbReference type="STRING" id="46731.A0A3M6TJ88"/>
<evidence type="ECO:0000256" key="6">
    <source>
        <dbReference type="ARBA" id="ARBA00022884"/>
    </source>
</evidence>
<dbReference type="OrthoDB" id="9895503at2759"/>
<dbReference type="EC" id="2.1.1.-" evidence="12"/>
<comment type="subcellular location">
    <subcellularLocation>
        <location evidence="1">Mitochondrion</location>
    </subcellularLocation>
</comment>
<evidence type="ECO:0000313" key="14">
    <source>
        <dbReference type="EMBL" id="RMX41338.1"/>
    </source>
</evidence>
<evidence type="ECO:0000256" key="2">
    <source>
        <dbReference type="ARBA" id="ARBA00022552"/>
    </source>
</evidence>
<dbReference type="GO" id="GO:0006391">
    <property type="term" value="P:transcription initiation at mitochondrial promoter"/>
    <property type="evidence" value="ECO:0007669"/>
    <property type="project" value="TreeGrafter"/>
</dbReference>
<sequence>MAARWKSLSWMVKSFYSLNRTLSLYHSQNSSLVRYNYNDLYTQLKRNYKYILDEKLAAKIAKRLEPLRDESIVVTNPGTGVLVKALLKAGASHVIGLEPERKFHLSLTDLKSELPEGERFEILHGDFSKIDPHLMKKDVCIPPAISSEDVLRSVKPQPWESDHLAARFIGIEAAVNPDVVHRNLLRHLGAIAAKNGIFHKGRSELAFFFAEDRAHKITAQFGSKYYNRQSIMLEMFCDVNILLREPCSMFYPVQRKEKDSFLTLVSIIPKKKPSVDIAREDLEYLNYFIRLLLVKPKSKVLDVMETISPGSHTIFDELEFADDLTVRDLCTEQISQLASAFFHWRGRSLNFFYDVGSHEVRTK</sequence>
<evidence type="ECO:0000256" key="11">
    <source>
        <dbReference type="PROSITE-ProRule" id="PRU01026"/>
    </source>
</evidence>
<keyword evidence="5 11" id="KW-0949">S-adenosyl-L-methionine</keyword>
<dbReference type="PANTHER" id="PTHR11727:SF13">
    <property type="entry name" value="DIMETHYLADENOSINE TRANSFERASE 2, MITOCHONDRIAL"/>
    <property type="match status" value="1"/>
</dbReference>
<keyword evidence="7" id="KW-0809">Transit peptide</keyword>
<dbReference type="InterPro" id="IPR029063">
    <property type="entry name" value="SAM-dependent_MTases_sf"/>
</dbReference>
<dbReference type="Proteomes" id="UP000275408">
    <property type="component" value="Unassembled WGS sequence"/>
</dbReference>
<dbReference type="Pfam" id="PF00398">
    <property type="entry name" value="RrnaAD"/>
    <property type="match status" value="1"/>
</dbReference>
<feature type="domain" description="Ribosomal RNA adenine methylase transferase N-terminal" evidence="13">
    <location>
        <begin position="56"/>
        <end position="257"/>
    </location>
</feature>
<keyword evidence="2 12" id="KW-0698">rRNA processing</keyword>
<evidence type="ECO:0000256" key="4">
    <source>
        <dbReference type="ARBA" id="ARBA00022679"/>
    </source>
</evidence>
<evidence type="ECO:0000256" key="5">
    <source>
        <dbReference type="ARBA" id="ARBA00022691"/>
    </source>
</evidence>
<organism evidence="14 15">
    <name type="scientific">Pocillopora damicornis</name>
    <name type="common">Cauliflower coral</name>
    <name type="synonym">Millepora damicornis</name>
    <dbReference type="NCBI Taxonomy" id="46731"/>
    <lineage>
        <taxon>Eukaryota</taxon>
        <taxon>Metazoa</taxon>
        <taxon>Cnidaria</taxon>
        <taxon>Anthozoa</taxon>
        <taxon>Hexacorallia</taxon>
        <taxon>Scleractinia</taxon>
        <taxon>Astrocoeniina</taxon>
        <taxon>Pocilloporidae</taxon>
        <taxon>Pocillopora</taxon>
    </lineage>
</organism>
<comment type="caution">
    <text evidence="11">Lacks conserved residue(s) required for the propagation of feature annotation.</text>
</comment>
<dbReference type="Gene3D" id="3.40.50.150">
    <property type="entry name" value="Vaccinia Virus protein VP39"/>
    <property type="match status" value="1"/>
</dbReference>
<keyword evidence="6 11" id="KW-0694">RNA-binding</keyword>